<feature type="compositionally biased region" description="Acidic residues" evidence="14">
    <location>
        <begin position="256"/>
        <end position="282"/>
    </location>
</feature>
<feature type="domain" description="Gnk2-homologous" evidence="17">
    <location>
        <begin position="33"/>
        <end position="143"/>
    </location>
</feature>
<evidence type="ECO:0000313" key="19">
    <source>
        <dbReference type="Proteomes" id="UP001293593"/>
    </source>
</evidence>
<dbReference type="GO" id="GO:0005886">
    <property type="term" value="C:plasma membrane"/>
    <property type="evidence" value="ECO:0007669"/>
    <property type="project" value="UniProtKB-SubCell"/>
</dbReference>
<dbReference type="AlphaFoldDB" id="A0AAE1J501"/>
<dbReference type="GO" id="GO:0009506">
    <property type="term" value="C:plasmodesma"/>
    <property type="evidence" value="ECO:0007669"/>
    <property type="project" value="UniProtKB-SubCell"/>
</dbReference>
<dbReference type="InterPro" id="IPR051378">
    <property type="entry name" value="Cell2Cell_Antifungal"/>
</dbReference>
<evidence type="ECO:0000256" key="8">
    <source>
        <dbReference type="ARBA" id="ARBA00022949"/>
    </source>
</evidence>
<dbReference type="PANTHER" id="PTHR32080">
    <property type="entry name" value="ANTIFUNGAL PROTEIN GINKBILOBIN-2-LIKE"/>
    <property type="match status" value="1"/>
</dbReference>
<keyword evidence="2" id="KW-0813">Transport</keyword>
<dbReference type="InterPro" id="IPR002902">
    <property type="entry name" value="GNK2"/>
</dbReference>
<comment type="subcellular location">
    <subcellularLocation>
        <location evidence="12">Cell junction</location>
        <location evidence="12">Plasmodesma</location>
    </subcellularLocation>
    <subcellularLocation>
        <location evidence="1">Cell membrane</location>
        <topology evidence="1">Single-pass type I membrane protein</topology>
    </subcellularLocation>
</comment>
<keyword evidence="19" id="KW-1185">Reference proteome</keyword>
<organism evidence="18 19">
    <name type="scientific">Acacia crassicarpa</name>
    <name type="common">northern wattle</name>
    <dbReference type="NCBI Taxonomy" id="499986"/>
    <lineage>
        <taxon>Eukaryota</taxon>
        <taxon>Viridiplantae</taxon>
        <taxon>Streptophyta</taxon>
        <taxon>Embryophyta</taxon>
        <taxon>Tracheophyta</taxon>
        <taxon>Spermatophyta</taxon>
        <taxon>Magnoliopsida</taxon>
        <taxon>eudicotyledons</taxon>
        <taxon>Gunneridae</taxon>
        <taxon>Pentapetalae</taxon>
        <taxon>rosids</taxon>
        <taxon>fabids</taxon>
        <taxon>Fabales</taxon>
        <taxon>Fabaceae</taxon>
        <taxon>Caesalpinioideae</taxon>
        <taxon>mimosoid clade</taxon>
        <taxon>Acacieae</taxon>
        <taxon>Acacia</taxon>
    </lineage>
</organism>
<dbReference type="CDD" id="cd23509">
    <property type="entry name" value="Gnk2-like"/>
    <property type="match status" value="2"/>
</dbReference>
<feature type="domain" description="Gnk2-homologous" evidence="17">
    <location>
        <begin position="144"/>
        <end position="247"/>
    </location>
</feature>
<evidence type="ECO:0000256" key="1">
    <source>
        <dbReference type="ARBA" id="ARBA00004251"/>
    </source>
</evidence>
<dbReference type="EMBL" id="JAWXYG010000010">
    <property type="protein sequence ID" value="KAK4261779.1"/>
    <property type="molecule type" value="Genomic_DNA"/>
</dbReference>
<evidence type="ECO:0000256" key="6">
    <source>
        <dbReference type="ARBA" id="ARBA00022729"/>
    </source>
</evidence>
<feature type="signal peptide" evidence="16">
    <location>
        <begin position="1"/>
        <end position="29"/>
    </location>
</feature>
<feature type="compositionally biased region" description="Basic residues" evidence="14">
    <location>
        <begin position="286"/>
        <end position="300"/>
    </location>
</feature>
<evidence type="ECO:0000259" key="17">
    <source>
        <dbReference type="PROSITE" id="PS51473"/>
    </source>
</evidence>
<evidence type="ECO:0000256" key="4">
    <source>
        <dbReference type="ARBA" id="ARBA00022581"/>
    </source>
</evidence>
<feature type="chain" id="PRO_5042077786" description="Gnk2-homologous domain-containing protein" evidence="16">
    <location>
        <begin position="30"/>
        <end position="465"/>
    </location>
</feature>
<keyword evidence="9 15" id="KW-1133">Transmembrane helix</keyword>
<feature type="region of interest" description="Disordered" evidence="14">
    <location>
        <begin position="247"/>
        <end position="300"/>
    </location>
</feature>
<evidence type="ECO:0000256" key="12">
    <source>
        <dbReference type="ARBA" id="ARBA00024184"/>
    </source>
</evidence>
<dbReference type="Proteomes" id="UP001293593">
    <property type="component" value="Unassembled WGS sequence"/>
</dbReference>
<dbReference type="PROSITE" id="PS51473">
    <property type="entry name" value="GNK2"/>
    <property type="match status" value="2"/>
</dbReference>
<name>A0AAE1J501_9FABA</name>
<evidence type="ECO:0000256" key="14">
    <source>
        <dbReference type="SAM" id="MobiDB-lite"/>
    </source>
</evidence>
<evidence type="ECO:0000256" key="9">
    <source>
        <dbReference type="ARBA" id="ARBA00022989"/>
    </source>
</evidence>
<comment type="similarity">
    <text evidence="13">Belongs to the cysteine-rich repeat secretory protein family. Plasmodesmata-located proteins (PDLD) subfamily.</text>
</comment>
<dbReference type="Pfam" id="PF01657">
    <property type="entry name" value="Stress-antifung"/>
    <property type="match status" value="2"/>
</dbReference>
<feature type="compositionally biased region" description="Gly residues" evidence="14">
    <location>
        <begin position="416"/>
        <end position="427"/>
    </location>
</feature>
<evidence type="ECO:0000256" key="16">
    <source>
        <dbReference type="SAM" id="SignalP"/>
    </source>
</evidence>
<evidence type="ECO:0000256" key="7">
    <source>
        <dbReference type="ARBA" id="ARBA00022737"/>
    </source>
</evidence>
<keyword evidence="7" id="KW-0677">Repeat</keyword>
<evidence type="ECO:0000256" key="3">
    <source>
        <dbReference type="ARBA" id="ARBA00022475"/>
    </source>
</evidence>
<keyword evidence="5 15" id="KW-0812">Transmembrane</keyword>
<comment type="caution">
    <text evidence="18">The sequence shown here is derived from an EMBL/GenBank/DDBJ whole genome shotgun (WGS) entry which is preliminary data.</text>
</comment>
<feature type="compositionally biased region" description="Gly residues" evidence="14">
    <location>
        <begin position="371"/>
        <end position="409"/>
    </location>
</feature>
<proteinExistence type="inferred from homology"/>
<evidence type="ECO:0000256" key="13">
    <source>
        <dbReference type="ARBA" id="ARBA00038393"/>
    </source>
</evidence>
<sequence length="465" mass="49183">MSIFSSLVLLLPLPLPLLLLTSFITPSSSTSEVAFIYYGCSQAKFTPGSAYESGVKSILTSIVNAAMLSSYNNLTVLTSSSSPSSSQDIPIYGLFQCRGDFTAADCSHCVAQAVSQLGTICPDSTNGSLQLNGCFVRYDDSQFLGGEDNTLVLRKCGLPDGFNSDVLTWRDAVLAYLETSDRVYQMFRTISSGNLQGMAQCLGDLSASECQDCLSNAIGQLRVECGPVQWGQIYLAKCYARYSVGGDDSSDGNSEGGDDSPDGNSDGGDDSPDGNSEDEDDSPDRKGKHKNKNKKKKKKNKLLKKIAKIVGPTAATMVGGGGTALLTIYITKFFKKRKERKEEDEPPSPSTKDPNGFKVIVPGPIVVRVVDGGGSSPGPKKGGNGDQHGGGLSSGPKKGGNGDQHGGGSSPQPKKGGNGDQHGGGSSPGPKNGDQDDVPDFPVPLDFRFPWDCPFPCDWHCSRFH</sequence>
<dbReference type="InterPro" id="IPR038408">
    <property type="entry name" value="GNK2_sf"/>
</dbReference>
<reference evidence="18" key="1">
    <citation type="submission" date="2023-10" db="EMBL/GenBank/DDBJ databases">
        <title>Chromosome-level genome of the transformable northern wattle, Acacia crassicarpa.</title>
        <authorList>
            <person name="Massaro I."/>
            <person name="Sinha N.R."/>
            <person name="Poethig S."/>
            <person name="Leichty A.R."/>
        </authorList>
    </citation>
    <scope>NUCLEOTIDE SEQUENCE</scope>
    <source>
        <strain evidence="18">Acra3RX</strain>
        <tissue evidence="18">Leaf</tissue>
    </source>
</reference>
<evidence type="ECO:0000256" key="5">
    <source>
        <dbReference type="ARBA" id="ARBA00022692"/>
    </source>
</evidence>
<keyword evidence="8" id="KW-0965">Cell junction</keyword>
<dbReference type="FunFam" id="3.30.430.20:FF:000001">
    <property type="entry name" value="cysteine-rich repeat secretory protein 3"/>
    <property type="match status" value="1"/>
</dbReference>
<evidence type="ECO:0000256" key="10">
    <source>
        <dbReference type="ARBA" id="ARBA00023136"/>
    </source>
</evidence>
<protein>
    <recommendedName>
        <fullName evidence="17">Gnk2-homologous domain-containing protein</fullName>
    </recommendedName>
</protein>
<keyword evidence="4" id="KW-0945">Host-virus interaction</keyword>
<evidence type="ECO:0000256" key="15">
    <source>
        <dbReference type="SAM" id="Phobius"/>
    </source>
</evidence>
<feature type="transmembrane region" description="Helical" evidence="15">
    <location>
        <begin position="309"/>
        <end position="331"/>
    </location>
</feature>
<dbReference type="GO" id="GO:0042742">
    <property type="term" value="P:defense response to bacterium"/>
    <property type="evidence" value="ECO:0007669"/>
    <property type="project" value="TreeGrafter"/>
</dbReference>
<evidence type="ECO:0000313" key="18">
    <source>
        <dbReference type="EMBL" id="KAK4261779.1"/>
    </source>
</evidence>
<feature type="compositionally biased region" description="Low complexity" evidence="14">
    <location>
        <begin position="359"/>
        <end position="370"/>
    </location>
</feature>
<evidence type="ECO:0000256" key="2">
    <source>
        <dbReference type="ARBA" id="ARBA00022448"/>
    </source>
</evidence>
<keyword evidence="11" id="KW-1015">Disulfide bond</keyword>
<evidence type="ECO:0000256" key="11">
    <source>
        <dbReference type="ARBA" id="ARBA00023157"/>
    </source>
</evidence>
<gene>
    <name evidence="18" type="ORF">QN277_004733</name>
</gene>
<keyword evidence="6 16" id="KW-0732">Signal</keyword>
<dbReference type="Gene3D" id="3.30.430.20">
    <property type="entry name" value="Gnk2 domain, C-X8-C-X2-C motif"/>
    <property type="match status" value="2"/>
</dbReference>
<accession>A0AAE1J501</accession>
<keyword evidence="10 15" id="KW-0472">Membrane</keyword>
<feature type="region of interest" description="Disordered" evidence="14">
    <location>
        <begin position="338"/>
        <end position="445"/>
    </location>
</feature>
<keyword evidence="3" id="KW-1003">Cell membrane</keyword>
<dbReference type="PANTHER" id="PTHR32080:SF31">
    <property type="entry name" value="PLASMODESMATA-LOCATED PROTEIN 6"/>
    <property type="match status" value="1"/>
</dbReference>